<feature type="transmembrane region" description="Helical" evidence="2">
    <location>
        <begin position="46"/>
        <end position="70"/>
    </location>
</feature>
<keyword evidence="2" id="KW-1133">Transmembrane helix</keyword>
<dbReference type="AlphaFoldDB" id="A0A829PZ57"/>
<proteinExistence type="predicted"/>
<gene>
    <name evidence="3" type="ORF">I543_1074</name>
</gene>
<accession>A0A829PZ57</accession>
<evidence type="ECO:0000256" key="1">
    <source>
        <dbReference type="SAM" id="MobiDB-lite"/>
    </source>
</evidence>
<evidence type="ECO:0000256" key="2">
    <source>
        <dbReference type="SAM" id="Phobius"/>
    </source>
</evidence>
<comment type="caution">
    <text evidence="3">The sequence shown here is derived from an EMBL/GenBank/DDBJ whole genome shotgun (WGS) entry which is preliminary data.</text>
</comment>
<protein>
    <recommendedName>
        <fullName evidence="5">Mce-associated membrane protein</fullName>
    </recommendedName>
</protein>
<dbReference type="Proteomes" id="UP000020103">
    <property type="component" value="Unassembled WGS sequence"/>
</dbReference>
<evidence type="ECO:0008006" key="5">
    <source>
        <dbReference type="Google" id="ProtNLM"/>
    </source>
</evidence>
<feature type="compositionally biased region" description="Polar residues" evidence="1">
    <location>
        <begin position="1"/>
        <end position="12"/>
    </location>
</feature>
<name>A0A829PZ57_9MYCO</name>
<keyword evidence="2" id="KW-0812">Transmembrane</keyword>
<organism evidence="3 4">
    <name type="scientific">Mycobacteroides abscessus 21</name>
    <dbReference type="NCBI Taxonomy" id="1299324"/>
    <lineage>
        <taxon>Bacteria</taxon>
        <taxon>Bacillati</taxon>
        <taxon>Actinomycetota</taxon>
        <taxon>Actinomycetes</taxon>
        <taxon>Mycobacteriales</taxon>
        <taxon>Mycobacteriaceae</taxon>
        <taxon>Mycobacteroides</taxon>
        <taxon>Mycobacteroides abscessus</taxon>
    </lineage>
</organism>
<evidence type="ECO:0000313" key="3">
    <source>
        <dbReference type="EMBL" id="EUA45936.1"/>
    </source>
</evidence>
<keyword evidence="2" id="KW-0472">Membrane</keyword>
<evidence type="ECO:0000313" key="4">
    <source>
        <dbReference type="Proteomes" id="UP000020103"/>
    </source>
</evidence>
<reference evidence="3 4" key="1">
    <citation type="submission" date="2013-12" db="EMBL/GenBank/DDBJ databases">
        <authorList>
            <person name="Madinger N."/>
            <person name="Lenaerts A."/>
            <person name="Ordway D."/>
            <person name="DeGroote M.A."/>
            <person name="Parker T."/>
            <person name="Sizemore C."/>
            <person name="Tallon L.J."/>
            <person name="Sadzewicz L.K."/>
            <person name="Sengamalay N."/>
            <person name="Fraser C.M."/>
            <person name="Hine E."/>
            <person name="Shefchek K.A."/>
            <person name="Das S.P."/>
            <person name="Tettelin H."/>
        </authorList>
    </citation>
    <scope>NUCLEOTIDE SEQUENCE [LARGE SCALE GENOMIC DNA]</scope>
    <source>
        <strain evidence="3 4">21</strain>
    </source>
</reference>
<feature type="region of interest" description="Disordered" evidence="1">
    <location>
        <begin position="1"/>
        <end position="36"/>
    </location>
</feature>
<dbReference type="EMBL" id="JAOF01000001">
    <property type="protein sequence ID" value="EUA45936.1"/>
    <property type="molecule type" value="Genomic_DNA"/>
</dbReference>
<sequence length="212" mass="22259">MTQKSSTATNPRETPDAFGDDITEPEQDKEPTDISSVSGAGRVIRLSTLVVATVGVLLAAVAATLGFLLVKARGELAARDSSAADQQRAESIATDYAVGAATINYQDLPAWNTKLKANTAPAMASKFDATAPKLQQILLPLKWVSNATPIAAKVDSINGSIYKVDVFVSVNSTTAQTPDGTQTTVTYNVTVDKQSDWKITDVGGTMAALTPK</sequence>